<keyword evidence="1" id="KW-1133">Transmembrane helix</keyword>
<evidence type="ECO:0000256" key="1">
    <source>
        <dbReference type="SAM" id="Phobius"/>
    </source>
</evidence>
<keyword evidence="1" id="KW-0472">Membrane</keyword>
<gene>
    <name evidence="2" type="ORF">HMPREF1015_02403</name>
    <name evidence="3" type="ORF">HMPREF1015_03118</name>
</gene>
<evidence type="ECO:0000313" key="2">
    <source>
        <dbReference type="EMBL" id="EHL71922.1"/>
    </source>
</evidence>
<reference evidence="3 4" key="1">
    <citation type="submission" date="2011-09" db="EMBL/GenBank/DDBJ databases">
        <title>The Genome Sequence of Bacillus smithii 7_3_47FAA.</title>
        <authorList>
            <consortium name="The Broad Institute Genome Sequencing Platform"/>
            <person name="Earl A."/>
            <person name="Ward D."/>
            <person name="Feldgarden M."/>
            <person name="Gevers D."/>
            <person name="Daigneault M."/>
            <person name="Strauss J."/>
            <person name="Allen-Vercoe E."/>
            <person name="Young S.K."/>
            <person name="Zeng Q."/>
            <person name="Gargeya S."/>
            <person name="Fitzgerald M."/>
            <person name="Haas B."/>
            <person name="Abouelleil A."/>
            <person name="Alvarado L."/>
            <person name="Arachchi H.M."/>
            <person name="Berlin A."/>
            <person name="Brown A."/>
            <person name="Chapman S.B."/>
            <person name="Chen Z."/>
            <person name="Dunbar C."/>
            <person name="Freedman E."/>
            <person name="Gearin G."/>
            <person name="Goldberg J."/>
            <person name="Griggs A."/>
            <person name="Gujja S."/>
            <person name="Heiman D."/>
            <person name="Howarth C."/>
            <person name="Larson L."/>
            <person name="Lui A."/>
            <person name="MacDonald P.J.P."/>
            <person name="Montmayeur A."/>
            <person name="Murphy C."/>
            <person name="Neiman D."/>
            <person name="Pearson M."/>
            <person name="Priest M."/>
            <person name="Roberts A."/>
            <person name="Saif S."/>
            <person name="Shea T."/>
            <person name="Shenoy N."/>
            <person name="Sisk P."/>
            <person name="Stolte C."/>
            <person name="Sykes S."/>
            <person name="Wortman J."/>
            <person name="Nusbaum C."/>
            <person name="Birren B."/>
        </authorList>
    </citation>
    <scope>NUCLEOTIDE SEQUENCE [LARGE SCALE GENOMIC DNA]</scope>
    <source>
        <strain evidence="3 4">7_3_47FAA</strain>
    </source>
</reference>
<sequence>MKSLLKFLIVVTGSYCLGHIFFDYSELKIVTNVIQTLFFLFAFIYFTVYRKTPKDKSSN</sequence>
<dbReference type="HOGENOM" id="CLU_2950739_0_0_9"/>
<keyword evidence="4" id="KW-1185">Reference proteome</keyword>
<protein>
    <submittedName>
        <fullName evidence="3">Uncharacterized protein</fullName>
    </submittedName>
</protein>
<comment type="caution">
    <text evidence="3">The sequence shown here is derived from an EMBL/GenBank/DDBJ whole genome shotgun (WGS) entry which is preliminary data.</text>
</comment>
<evidence type="ECO:0000313" key="3">
    <source>
        <dbReference type="EMBL" id="EHL79332.1"/>
    </source>
</evidence>
<dbReference type="AlphaFoldDB" id="G9QHQ9"/>
<dbReference type="EMBL" id="ACWF01000018">
    <property type="protein sequence ID" value="EHL79332.1"/>
    <property type="molecule type" value="Genomic_DNA"/>
</dbReference>
<proteinExistence type="predicted"/>
<name>G9QHQ9_9BACI</name>
<accession>G9QHQ9</accession>
<feature type="transmembrane region" description="Helical" evidence="1">
    <location>
        <begin position="28"/>
        <end position="48"/>
    </location>
</feature>
<organism evidence="3 4">
    <name type="scientific">Bacillus smithii 7_3_47FAA</name>
    <dbReference type="NCBI Taxonomy" id="665952"/>
    <lineage>
        <taxon>Bacteria</taxon>
        <taxon>Bacillati</taxon>
        <taxon>Bacillota</taxon>
        <taxon>Bacilli</taxon>
        <taxon>Bacillales</taxon>
        <taxon>Bacillaceae</taxon>
        <taxon>Bacillus</taxon>
    </lineage>
</organism>
<dbReference type="Proteomes" id="UP000011747">
    <property type="component" value="Unassembled WGS sequence"/>
</dbReference>
<keyword evidence="1" id="KW-0812">Transmembrane</keyword>
<evidence type="ECO:0000313" key="4">
    <source>
        <dbReference type="Proteomes" id="UP000011747"/>
    </source>
</evidence>
<dbReference type="EMBL" id="ACWF01000175">
    <property type="protein sequence ID" value="EHL71922.1"/>
    <property type="molecule type" value="Genomic_DNA"/>
</dbReference>